<evidence type="ECO:0000313" key="1">
    <source>
        <dbReference type="EMBL" id="AJJ34410.1"/>
    </source>
</evidence>
<dbReference type="Proteomes" id="UP000031883">
    <property type="component" value="Chromosome"/>
</dbReference>
<gene>
    <name evidence="1" type="ORF">CH54_18</name>
</gene>
<proteinExistence type="predicted"/>
<organism evidence="1 2">
    <name type="scientific">Yersinia rochesterensis</name>
    <dbReference type="NCBI Taxonomy" id="1604335"/>
    <lineage>
        <taxon>Bacteria</taxon>
        <taxon>Pseudomonadati</taxon>
        <taxon>Pseudomonadota</taxon>
        <taxon>Gammaproteobacteria</taxon>
        <taxon>Enterobacterales</taxon>
        <taxon>Yersiniaceae</taxon>
        <taxon>Yersinia</taxon>
    </lineage>
</organism>
<name>A0ABM5SJ17_9GAMM</name>
<evidence type="ECO:0000313" key="2">
    <source>
        <dbReference type="Proteomes" id="UP000031883"/>
    </source>
</evidence>
<dbReference type="EMBL" id="CP009997">
    <property type="protein sequence ID" value="AJJ34410.1"/>
    <property type="molecule type" value="Genomic_DNA"/>
</dbReference>
<protein>
    <submittedName>
        <fullName evidence="1">Uncharacterized protein</fullName>
    </submittedName>
</protein>
<keyword evidence="2" id="KW-1185">Reference proteome</keyword>
<sequence>MGSINAVQIGSRPICRSIAAFLQFELFRGLPLGFIFNKKLHM</sequence>
<accession>A0ABM5SJ17</accession>
<reference evidence="1 2" key="1">
    <citation type="journal article" date="2015" name="Genome Announc.">
        <title>Thirty-Two Complete Genome Assemblies of Nine Yersinia Species, Including Y. pestis, Y. pseudotuberculosis, and Y. enterocolitica.</title>
        <authorList>
            <person name="Johnson S.L."/>
            <person name="Daligault H.E."/>
            <person name="Davenport K.W."/>
            <person name="Jaissle J."/>
            <person name="Frey K.G."/>
            <person name="Ladner J.T."/>
            <person name="Broomall S.M."/>
            <person name="Bishop-Lilly K.A."/>
            <person name="Bruce D.C."/>
            <person name="Coyne S.R."/>
            <person name="Gibbons H.S."/>
            <person name="Lo C.C."/>
            <person name="Munk A.C."/>
            <person name="Rosenzweig C.N."/>
            <person name="Koroleva G.I."/>
            <person name="Palacios G.F."/>
            <person name="Redden C.L."/>
            <person name="Xu Y."/>
            <person name="Minogue T.D."/>
            <person name="Chain P.S."/>
        </authorList>
    </citation>
    <scope>NUCLEOTIDE SEQUENCE [LARGE SCALE GENOMIC DNA]</scope>
    <source>
        <strain evidence="1 2">Y231</strain>
    </source>
</reference>